<keyword evidence="1" id="KW-0812">Transmembrane</keyword>
<evidence type="ECO:0000313" key="2">
    <source>
        <dbReference type="EMBL" id="KRG21565.1"/>
    </source>
</evidence>
<dbReference type="EMBL" id="LKAJ01000004">
    <property type="protein sequence ID" value="KRG21565.1"/>
    <property type="molecule type" value="Genomic_DNA"/>
</dbReference>
<accession>A0A0Q9YLD9</accession>
<feature type="transmembrane region" description="Helical" evidence="1">
    <location>
        <begin position="156"/>
        <end position="177"/>
    </location>
</feature>
<name>A0A0Q9YLD9_9GAMM</name>
<comment type="caution">
    <text evidence="2">The sequence shown here is derived from an EMBL/GenBank/DDBJ whole genome shotgun (WGS) entry which is preliminary data.</text>
</comment>
<sequence>MYTDGPSRSATTSCSLGFKSQCTKVPRITPEFCSCLVDHPSHDCREKLLILYRLGLALIFIFSLSGRCHLSLKIVTFMLWGTLSCTFSKVYMSLQHIFCHPVGKQDHWQSHSHGFLLVGFCGGVLFCSVLFGSLFSRNGLNRLGLISGSLILSPFLGSRSGLLVLLSEFFIIFDLLINTINYSL</sequence>
<keyword evidence="1" id="KW-0472">Membrane</keyword>
<organism evidence="2">
    <name type="scientific">Candidatus Berkiella aquae</name>
    <dbReference type="NCBI Taxonomy" id="295108"/>
    <lineage>
        <taxon>Bacteria</taxon>
        <taxon>Pseudomonadati</taxon>
        <taxon>Pseudomonadota</taxon>
        <taxon>Gammaproteobacteria</taxon>
        <taxon>Candidatus Berkiellales</taxon>
        <taxon>Candidatus Berkiellaceae</taxon>
        <taxon>Candidatus Berkiella</taxon>
    </lineage>
</organism>
<evidence type="ECO:0000256" key="1">
    <source>
        <dbReference type="SAM" id="Phobius"/>
    </source>
</evidence>
<protein>
    <submittedName>
        <fullName evidence="2">Uncharacterized protein</fullName>
    </submittedName>
</protein>
<proteinExistence type="predicted"/>
<feature type="transmembrane region" description="Helical" evidence="1">
    <location>
        <begin position="48"/>
        <end position="66"/>
    </location>
</feature>
<reference evidence="2" key="1">
    <citation type="submission" date="2015-09" db="EMBL/GenBank/DDBJ databases">
        <title>Draft Genome Sequences of Two Novel Amoeba-resistant Intranuclear Bacteria, Candidatus Berkiella cookevillensis and Candidatus Berkiella aquae.</title>
        <authorList>
            <person name="Mehari Y.T."/>
            <person name="Arivett B.A."/>
            <person name="Farone A.L."/>
            <person name="Gunderson J.H."/>
            <person name="Farone M.B."/>
        </authorList>
    </citation>
    <scope>NUCLEOTIDE SEQUENCE [LARGE SCALE GENOMIC DNA]</scope>
    <source>
        <strain evidence="2">HT99</strain>
    </source>
</reference>
<gene>
    <name evidence="2" type="ORF">HT99x_01318</name>
</gene>
<keyword evidence="1" id="KW-1133">Transmembrane helix</keyword>
<dbReference type="STRING" id="295108.HT99x_01318"/>
<feature type="transmembrane region" description="Helical" evidence="1">
    <location>
        <begin position="72"/>
        <end position="94"/>
    </location>
</feature>
<dbReference type="AlphaFoldDB" id="A0A0Q9YLD9"/>
<feature type="transmembrane region" description="Helical" evidence="1">
    <location>
        <begin position="115"/>
        <end position="136"/>
    </location>
</feature>